<reference evidence="1" key="1">
    <citation type="submission" date="2021-06" db="EMBL/GenBank/DDBJ databases">
        <authorList>
            <person name="Hodson N. C."/>
            <person name="Mongue J. A."/>
            <person name="Jaron S. K."/>
        </authorList>
    </citation>
    <scope>NUCLEOTIDE SEQUENCE</scope>
</reference>
<evidence type="ECO:0000313" key="2">
    <source>
        <dbReference type="Proteomes" id="UP000708208"/>
    </source>
</evidence>
<dbReference type="EMBL" id="CAJVCH010115620">
    <property type="protein sequence ID" value="CAG7724956.1"/>
    <property type="molecule type" value="Genomic_DNA"/>
</dbReference>
<name>A0A8J2JUY5_9HEXA</name>
<proteinExistence type="predicted"/>
<dbReference type="Proteomes" id="UP000708208">
    <property type="component" value="Unassembled WGS sequence"/>
</dbReference>
<protein>
    <submittedName>
        <fullName evidence="1">Uncharacterized protein</fullName>
    </submittedName>
</protein>
<organism evidence="1 2">
    <name type="scientific">Allacma fusca</name>
    <dbReference type="NCBI Taxonomy" id="39272"/>
    <lineage>
        <taxon>Eukaryota</taxon>
        <taxon>Metazoa</taxon>
        <taxon>Ecdysozoa</taxon>
        <taxon>Arthropoda</taxon>
        <taxon>Hexapoda</taxon>
        <taxon>Collembola</taxon>
        <taxon>Symphypleona</taxon>
        <taxon>Sminthuridae</taxon>
        <taxon>Allacma</taxon>
    </lineage>
</organism>
<keyword evidence="2" id="KW-1185">Reference proteome</keyword>
<feature type="non-terminal residue" evidence="1">
    <location>
        <position position="1"/>
    </location>
</feature>
<comment type="caution">
    <text evidence="1">The sequence shown here is derived from an EMBL/GenBank/DDBJ whole genome shotgun (WGS) entry which is preliminary data.</text>
</comment>
<gene>
    <name evidence="1" type="ORF">AFUS01_LOCUS13943</name>
</gene>
<accession>A0A8J2JUY5</accession>
<evidence type="ECO:0000313" key="1">
    <source>
        <dbReference type="EMBL" id="CAG7724956.1"/>
    </source>
</evidence>
<sequence>WTPSVPEFQDYILS</sequence>